<evidence type="ECO:0000313" key="3">
    <source>
        <dbReference type="Proteomes" id="UP001596425"/>
    </source>
</evidence>
<dbReference type="Gene3D" id="2.30.30.40">
    <property type="entry name" value="SH3 Domains"/>
    <property type="match status" value="1"/>
</dbReference>
<dbReference type="RefSeq" id="WP_193189516.1">
    <property type="nucleotide sequence ID" value="NZ_JACZFR010000007.1"/>
</dbReference>
<dbReference type="Pfam" id="PF03831">
    <property type="entry name" value="YjdM"/>
    <property type="match status" value="1"/>
</dbReference>
<evidence type="ECO:0000259" key="1">
    <source>
        <dbReference type="SMART" id="SM00782"/>
    </source>
</evidence>
<name>A0ABW1YJZ5_9GAMM</name>
<dbReference type="SUPFAM" id="SSF82057">
    <property type="entry name" value="Prokaryotic SH3-related domain"/>
    <property type="match status" value="1"/>
</dbReference>
<dbReference type="Proteomes" id="UP001596425">
    <property type="component" value="Unassembled WGS sequence"/>
</dbReference>
<organism evidence="2 3">
    <name type="scientific">Microbulbifer taiwanensis</name>
    <dbReference type="NCBI Taxonomy" id="986746"/>
    <lineage>
        <taxon>Bacteria</taxon>
        <taxon>Pseudomonadati</taxon>
        <taxon>Pseudomonadota</taxon>
        <taxon>Gammaproteobacteria</taxon>
        <taxon>Cellvibrionales</taxon>
        <taxon>Microbulbiferaceae</taxon>
        <taxon>Microbulbifer</taxon>
    </lineage>
</organism>
<proteinExistence type="predicted"/>
<sequence length="190" mass="20610">MSSEQELMARSDGRCELCSAESGLESCSVPASEGRGDADILLCQTCRTQLENPAQLDAGHWRCLGDSMWSQVPAVQVTAWRLLKRLSGETWAQDLLDMLYLDEDQLAWAQAGALPGEGETVVHRDCNGVQLQAGDTVTIIKDLDVKGSSIVAKRGTAVRGISLTDNPEHIEGRVDGQRIVILTKFVKKSG</sequence>
<keyword evidence="3" id="KW-1185">Reference proteome</keyword>
<gene>
    <name evidence="2" type="ORF">ACFQBM_06940</name>
</gene>
<protein>
    <submittedName>
        <fullName evidence="2">PhnA domain-containing protein</fullName>
    </submittedName>
</protein>
<dbReference type="PANTHER" id="PTHR30305">
    <property type="entry name" value="PROTEIN YJDM-RELATED"/>
    <property type="match status" value="1"/>
</dbReference>
<dbReference type="EMBL" id="JBHSVR010000001">
    <property type="protein sequence ID" value="MFC6633005.1"/>
    <property type="molecule type" value="Genomic_DNA"/>
</dbReference>
<feature type="domain" description="PhnA protein N-terminal proteobacterial" evidence="1">
    <location>
        <begin position="6"/>
        <end position="51"/>
    </location>
</feature>
<dbReference type="InterPro" id="IPR013991">
    <property type="entry name" value="PhnaA_N_proteobac"/>
</dbReference>
<reference evidence="3" key="1">
    <citation type="journal article" date="2019" name="Int. J. Syst. Evol. Microbiol.">
        <title>The Global Catalogue of Microorganisms (GCM) 10K type strain sequencing project: providing services to taxonomists for standard genome sequencing and annotation.</title>
        <authorList>
            <consortium name="The Broad Institute Genomics Platform"/>
            <consortium name="The Broad Institute Genome Sequencing Center for Infectious Disease"/>
            <person name="Wu L."/>
            <person name="Ma J."/>
        </authorList>
    </citation>
    <scope>NUCLEOTIDE SEQUENCE [LARGE SCALE GENOMIC DNA]</scope>
    <source>
        <strain evidence="3">CGMCC 1.13718</strain>
    </source>
</reference>
<dbReference type="InterPro" id="IPR013988">
    <property type="entry name" value="YjdM_C"/>
</dbReference>
<accession>A0ABW1YJZ5</accession>
<dbReference type="SMART" id="SM00782">
    <property type="entry name" value="PhnA_Zn_Ribbon"/>
    <property type="match status" value="1"/>
</dbReference>
<evidence type="ECO:0000313" key="2">
    <source>
        <dbReference type="EMBL" id="MFC6633005.1"/>
    </source>
</evidence>
<comment type="caution">
    <text evidence="2">The sequence shown here is derived from an EMBL/GenBank/DDBJ whole genome shotgun (WGS) entry which is preliminary data.</text>
</comment>
<dbReference type="PANTHER" id="PTHR30305:SF3">
    <property type="entry name" value="PROTEIN YJDM"/>
    <property type="match status" value="1"/>
</dbReference>